<evidence type="ECO:0000313" key="2">
    <source>
        <dbReference type="Proteomes" id="UP000283522"/>
    </source>
</evidence>
<sequence length="207" mass="24225">MEFLSHPVTLQVIEKAFSYPDFVRFTEQLVTENRTTGANQSQAYLDYTRMCLQRMNRWNKTAKVSSKMAQLIESIREPQIWLVITEAWCGDGAQSIPYMAKLEELNPLISLRIIMRDEYPEIMDAYLTNGARSIPKLIAFTQDLKVELFMWGPKPSYLMNRHKEYKHDAKGLPYSAFLEEIHLWYAKNKNHDLESELFPLIESTLLP</sequence>
<gene>
    <name evidence="1" type="ORF">D0X99_12160</name>
</gene>
<dbReference type="OrthoDB" id="6120799at2"/>
<dbReference type="AlphaFoldDB" id="A0A418PRG7"/>
<dbReference type="EMBL" id="QXML01000005">
    <property type="protein sequence ID" value="RIW15189.1"/>
    <property type="molecule type" value="Genomic_DNA"/>
</dbReference>
<dbReference type="RefSeq" id="WP_119478093.1">
    <property type="nucleotide sequence ID" value="NZ_QXML01000005.1"/>
</dbReference>
<name>A0A418PRG7_9BACT</name>
<reference evidence="1 2" key="1">
    <citation type="submission" date="2018-09" db="EMBL/GenBank/DDBJ databases">
        <authorList>
            <person name="Wang X."/>
            <person name="Du Z."/>
        </authorList>
    </citation>
    <scope>NUCLEOTIDE SEQUENCE [LARGE SCALE GENOMIC DNA]</scope>
    <source>
        <strain evidence="1 2">N3</strain>
    </source>
</reference>
<dbReference type="Gene3D" id="3.40.30.10">
    <property type="entry name" value="Glutaredoxin"/>
    <property type="match status" value="1"/>
</dbReference>
<dbReference type="SUPFAM" id="SSF52833">
    <property type="entry name" value="Thioredoxin-like"/>
    <property type="match status" value="1"/>
</dbReference>
<keyword evidence="2" id="KW-1185">Reference proteome</keyword>
<accession>A0A418PRG7</accession>
<dbReference type="Pfam" id="PF14595">
    <property type="entry name" value="Thioredoxin_9"/>
    <property type="match status" value="1"/>
</dbReference>
<protein>
    <submittedName>
        <fullName evidence="1">Thioredoxin family protein</fullName>
    </submittedName>
</protein>
<proteinExistence type="predicted"/>
<evidence type="ECO:0000313" key="1">
    <source>
        <dbReference type="EMBL" id="RIW15189.1"/>
    </source>
</evidence>
<organism evidence="1 2">
    <name type="scientific">Algoriphagus lacus</name>
    <dbReference type="NCBI Taxonomy" id="2056311"/>
    <lineage>
        <taxon>Bacteria</taxon>
        <taxon>Pseudomonadati</taxon>
        <taxon>Bacteroidota</taxon>
        <taxon>Cytophagia</taxon>
        <taxon>Cytophagales</taxon>
        <taxon>Cyclobacteriaceae</taxon>
        <taxon>Algoriphagus</taxon>
    </lineage>
</organism>
<dbReference type="InterPro" id="IPR036249">
    <property type="entry name" value="Thioredoxin-like_sf"/>
</dbReference>
<dbReference type="Proteomes" id="UP000283522">
    <property type="component" value="Unassembled WGS sequence"/>
</dbReference>
<comment type="caution">
    <text evidence="1">The sequence shown here is derived from an EMBL/GenBank/DDBJ whole genome shotgun (WGS) entry which is preliminary data.</text>
</comment>